<evidence type="ECO:0000313" key="2">
    <source>
        <dbReference type="Proteomes" id="UP001162131"/>
    </source>
</evidence>
<sequence length="99" mass="11209">MVLGADTTAYSYSYVTVNLTATYGSDEIYPLEKGSVKFTEKSCIYDKFVEIAGNSFNLEIRNKNSYFICNFTISLTDYPSVTENHGCLFRQGLPRKFIS</sequence>
<comment type="caution">
    <text evidence="1">The sequence shown here is derived from an EMBL/GenBank/DDBJ whole genome shotgun (WGS) entry which is preliminary data.</text>
</comment>
<organism evidence="1 2">
    <name type="scientific">Blepharisma stoltei</name>
    <dbReference type="NCBI Taxonomy" id="1481888"/>
    <lineage>
        <taxon>Eukaryota</taxon>
        <taxon>Sar</taxon>
        <taxon>Alveolata</taxon>
        <taxon>Ciliophora</taxon>
        <taxon>Postciliodesmatophora</taxon>
        <taxon>Heterotrichea</taxon>
        <taxon>Heterotrichida</taxon>
        <taxon>Blepharismidae</taxon>
        <taxon>Blepharisma</taxon>
    </lineage>
</organism>
<keyword evidence="2" id="KW-1185">Reference proteome</keyword>
<proteinExistence type="predicted"/>
<dbReference type="Proteomes" id="UP001162131">
    <property type="component" value="Unassembled WGS sequence"/>
</dbReference>
<dbReference type="EMBL" id="CAJZBQ010000038">
    <property type="protein sequence ID" value="CAG9325287.1"/>
    <property type="molecule type" value="Genomic_DNA"/>
</dbReference>
<protein>
    <submittedName>
        <fullName evidence="1">Uncharacterized protein</fullName>
    </submittedName>
</protein>
<gene>
    <name evidence="1" type="ORF">BSTOLATCC_MIC38550</name>
</gene>
<evidence type="ECO:0000313" key="1">
    <source>
        <dbReference type="EMBL" id="CAG9325287.1"/>
    </source>
</evidence>
<dbReference type="AlphaFoldDB" id="A0AAU9JJK2"/>
<accession>A0AAU9JJK2</accession>
<name>A0AAU9JJK2_9CILI</name>
<reference evidence="1" key="1">
    <citation type="submission" date="2021-09" db="EMBL/GenBank/DDBJ databases">
        <authorList>
            <consortium name="AG Swart"/>
            <person name="Singh M."/>
            <person name="Singh A."/>
            <person name="Seah K."/>
            <person name="Emmerich C."/>
        </authorList>
    </citation>
    <scope>NUCLEOTIDE SEQUENCE</scope>
    <source>
        <strain evidence="1">ATCC30299</strain>
    </source>
</reference>